<dbReference type="AlphaFoldDB" id="A0A965GC20"/>
<feature type="domain" description="PD-(D/E)XK endonuclease-like" evidence="1">
    <location>
        <begin position="7"/>
        <end position="251"/>
    </location>
</feature>
<dbReference type="Pfam" id="PF12705">
    <property type="entry name" value="PDDEXK_1"/>
    <property type="match status" value="1"/>
</dbReference>
<protein>
    <submittedName>
        <fullName evidence="2">PD-(D/E)XK nuclease family protein</fullName>
    </submittedName>
</protein>
<dbReference type="Proteomes" id="UP000740727">
    <property type="component" value="Unassembled WGS sequence"/>
</dbReference>
<name>A0A965GC20_9PROT</name>
<evidence type="ECO:0000313" key="2">
    <source>
        <dbReference type="EMBL" id="NBR93351.1"/>
    </source>
</evidence>
<evidence type="ECO:0000259" key="1">
    <source>
        <dbReference type="Pfam" id="PF12705"/>
    </source>
</evidence>
<evidence type="ECO:0000313" key="3">
    <source>
        <dbReference type="Proteomes" id="UP000740727"/>
    </source>
</evidence>
<dbReference type="InterPro" id="IPR011335">
    <property type="entry name" value="Restrct_endonuc-II-like"/>
</dbReference>
<dbReference type="InterPro" id="IPR011604">
    <property type="entry name" value="PDDEXK-like_dom_sf"/>
</dbReference>
<dbReference type="EMBL" id="RFXN01000003">
    <property type="protein sequence ID" value="NBR93351.1"/>
    <property type="molecule type" value="Genomic_DNA"/>
</dbReference>
<organism evidence="2 3">
    <name type="scientific">Candidatus Fonsibacter lacus</name>
    <dbReference type="NCBI Taxonomy" id="2576439"/>
    <lineage>
        <taxon>Bacteria</taxon>
        <taxon>Pseudomonadati</taxon>
        <taxon>Pseudomonadota</taxon>
        <taxon>Alphaproteobacteria</taxon>
        <taxon>Candidatus Pelagibacterales</taxon>
        <taxon>Candidatus Pelagibacterales incertae sedis</taxon>
        <taxon>Candidatus Fonsibacter</taxon>
    </lineage>
</organism>
<reference evidence="2" key="1">
    <citation type="submission" date="2018-10" db="EMBL/GenBank/DDBJ databases">
        <title>Iterative Subtractive Binning of Freshwater Chronoseries Metagenomes Recovers Nearly Complete Genomes from over Four Hundred Novel Species.</title>
        <authorList>
            <person name="Rodriguez-R L.M."/>
            <person name="Tsementzi D."/>
            <person name="Luo C."/>
            <person name="Konstantinidis K.T."/>
        </authorList>
    </citation>
    <scope>NUCLEOTIDE SEQUENCE</scope>
    <source>
        <strain evidence="2">WB5_2A_028</strain>
    </source>
</reference>
<sequence length="263" mass="30301">MNEDKATLSPSRANDYLNCPLLYRFRTIDKLPEPPSIDAIRGTLVHSVLEKLFSYPKTQRHYDIAAADINPIWEEMKATREDVPQILPELKEDEFLFSALTLLQRYFDLENPQSFEPSELEAHVEYDLSETLLIHGYIDRLDIAPTGEIRIVDYKTGKSPGLGFEEKSFFQMRFYALIIWKNLGRVPKRLQMIFLGDGKILTQDPTEEELIKTQNKIEKIALDIQNSKSSGVWPSRKSRLCDWCAHRKICPEFGGTPPPLSIN</sequence>
<dbReference type="InterPro" id="IPR038726">
    <property type="entry name" value="PDDEXK_AddAB-type"/>
</dbReference>
<gene>
    <name evidence="2" type="ORF">EBT44_00555</name>
</gene>
<proteinExistence type="predicted"/>
<dbReference type="SUPFAM" id="SSF52980">
    <property type="entry name" value="Restriction endonuclease-like"/>
    <property type="match status" value="1"/>
</dbReference>
<comment type="caution">
    <text evidence="2">The sequence shown here is derived from an EMBL/GenBank/DDBJ whole genome shotgun (WGS) entry which is preliminary data.</text>
</comment>
<accession>A0A965GC20</accession>
<dbReference type="Gene3D" id="3.90.320.10">
    <property type="match status" value="1"/>
</dbReference>